<keyword evidence="5" id="KW-0175">Coiled coil</keyword>
<dbReference type="PANTHER" id="PTHR23030">
    <property type="entry name" value="PCD6 INTERACTING PROTEIN-RELATED"/>
    <property type="match status" value="1"/>
</dbReference>
<dbReference type="Pfam" id="PF13949">
    <property type="entry name" value="ALIX_LYPXL_bnd"/>
    <property type="match status" value="1"/>
</dbReference>
<comment type="caution">
    <text evidence="8">The sequence shown here is derived from an EMBL/GenBank/DDBJ whole genome shotgun (WGS) entry which is preliminary data.</text>
</comment>
<gene>
    <name evidence="8" type="ORF">EDS130_LOCUS18658</name>
</gene>
<evidence type="ECO:0000256" key="4">
    <source>
        <dbReference type="ARBA" id="ARBA00022753"/>
    </source>
</evidence>
<accession>A0A814M720</accession>
<dbReference type="InterPro" id="IPR038499">
    <property type="entry name" value="BRO1_sf"/>
</dbReference>
<evidence type="ECO:0000256" key="6">
    <source>
        <dbReference type="SAM" id="MobiDB-lite"/>
    </source>
</evidence>
<protein>
    <recommendedName>
        <fullName evidence="7">BRO1 domain-containing protein</fullName>
    </recommendedName>
</protein>
<feature type="compositionally biased region" description="Polar residues" evidence="6">
    <location>
        <begin position="898"/>
        <end position="907"/>
    </location>
</feature>
<name>A0A814M720_ADIRI</name>
<proteinExistence type="predicted"/>
<evidence type="ECO:0000256" key="2">
    <source>
        <dbReference type="ARBA" id="ARBA00004496"/>
    </source>
</evidence>
<dbReference type="PANTHER" id="PTHR23030:SF30">
    <property type="entry name" value="TYROSINE-PROTEIN PHOSPHATASE NON-RECEPTOR TYPE 23"/>
    <property type="match status" value="1"/>
</dbReference>
<evidence type="ECO:0000256" key="3">
    <source>
        <dbReference type="ARBA" id="ARBA00022490"/>
    </source>
</evidence>
<dbReference type="Gene3D" id="1.25.40.280">
    <property type="entry name" value="alix/aip1 like domains"/>
    <property type="match status" value="1"/>
</dbReference>
<dbReference type="GO" id="GO:0043328">
    <property type="term" value="P:protein transport to vacuole involved in ubiquitin-dependent protein catabolic process via the multivesicular body sorting pathway"/>
    <property type="evidence" value="ECO:0007669"/>
    <property type="project" value="TreeGrafter"/>
</dbReference>
<dbReference type="SMART" id="SM01041">
    <property type="entry name" value="BRO1"/>
    <property type="match status" value="1"/>
</dbReference>
<evidence type="ECO:0000256" key="1">
    <source>
        <dbReference type="ARBA" id="ARBA00004177"/>
    </source>
</evidence>
<dbReference type="GO" id="GO:0045022">
    <property type="term" value="P:early endosome to late endosome transport"/>
    <property type="evidence" value="ECO:0007669"/>
    <property type="project" value="TreeGrafter"/>
</dbReference>
<dbReference type="InterPro" id="IPR025304">
    <property type="entry name" value="ALIX_V_dom"/>
</dbReference>
<keyword evidence="3" id="KW-0963">Cytoplasm</keyword>
<dbReference type="EMBL" id="CAJNOJ010000087">
    <property type="protein sequence ID" value="CAF1075274.1"/>
    <property type="molecule type" value="Genomic_DNA"/>
</dbReference>
<reference evidence="8" key="1">
    <citation type="submission" date="2021-02" db="EMBL/GenBank/DDBJ databases">
        <authorList>
            <person name="Nowell W R."/>
        </authorList>
    </citation>
    <scope>NUCLEOTIDE SEQUENCE</scope>
</reference>
<dbReference type="Pfam" id="PF03097">
    <property type="entry name" value="BRO1"/>
    <property type="match status" value="1"/>
</dbReference>
<dbReference type="Proteomes" id="UP000663852">
    <property type="component" value="Unassembled WGS sequence"/>
</dbReference>
<dbReference type="GO" id="GO:0032456">
    <property type="term" value="P:endocytic recycling"/>
    <property type="evidence" value="ECO:0007669"/>
    <property type="project" value="TreeGrafter"/>
</dbReference>
<evidence type="ECO:0000313" key="8">
    <source>
        <dbReference type="EMBL" id="CAF1075274.1"/>
    </source>
</evidence>
<dbReference type="InterPro" id="IPR004328">
    <property type="entry name" value="BRO1_dom"/>
</dbReference>
<organism evidence="8 9">
    <name type="scientific">Adineta ricciae</name>
    <name type="common">Rotifer</name>
    <dbReference type="NCBI Taxonomy" id="249248"/>
    <lineage>
        <taxon>Eukaryota</taxon>
        <taxon>Metazoa</taxon>
        <taxon>Spiralia</taxon>
        <taxon>Gnathifera</taxon>
        <taxon>Rotifera</taxon>
        <taxon>Eurotatoria</taxon>
        <taxon>Bdelloidea</taxon>
        <taxon>Adinetida</taxon>
        <taxon>Adinetidae</taxon>
        <taxon>Adineta</taxon>
    </lineage>
</organism>
<dbReference type="AlphaFoldDB" id="A0A814M720"/>
<dbReference type="Gene3D" id="1.20.120.560">
    <property type="entry name" value="alix/aip1 in complex with the ypdl late domain"/>
    <property type="match status" value="1"/>
</dbReference>
<dbReference type="OrthoDB" id="10266451at2759"/>
<feature type="region of interest" description="Disordered" evidence="6">
    <location>
        <begin position="874"/>
        <end position="915"/>
    </location>
</feature>
<feature type="coiled-coil region" evidence="5">
    <location>
        <begin position="458"/>
        <end position="515"/>
    </location>
</feature>
<feature type="region of interest" description="Disordered" evidence="6">
    <location>
        <begin position="991"/>
        <end position="1014"/>
    </location>
</feature>
<evidence type="ECO:0000256" key="5">
    <source>
        <dbReference type="SAM" id="Coils"/>
    </source>
</evidence>
<sequence length="1014" mass="115911">MLGAASPIAFLRTNMQGCPHLPAIGFDLKSSLESVNLCVKIPNFITANYQENGENFTKECDQINQLRQSAINCSVDETGIQWLKRYYCQLQLLRNRFPMYSDGECSVRFTWEDGFQREENTYNDIRYEEACILYNIGVIYSKLGAHESRKTHESMKNACTYFRYSAACFEKVRDQYTPYSLDFTSELLTCQVEILLAQAHEAVLEKSVLDQRPPSVNAHIAKQISEYYQMALSNLEKPEVNSIISKQYREWRTALTYKLSYYLAVTYYCCGMIAEESKKRGEAVCYFENAVERLKDGWKNAEKVSSDKTSVYKDAHAFTIDVITAKYKSMKRDNDNVYFEKVPTLSSLPVVRGAVVAKSQAFDCQNSDVCGTDIFQKLVPLDIHLAASEYSEEKAKVLREIVDLTDAKSRELESFINCLQLDRLLLNNDYLRLPRDLLDCSAGVINQPNMTRDLISVMQQINSQHHDVSAQLTELEQSIEAIEKVNVFIKTNKDHKDLQTNLKNIREMMSQANDSNIELHRHMTSIIDHLKILGSTPDQLEKSLPMMMELNDENNKSKLARLSLLNEKVETMKKQRETLVQDLRKKIEADDITKLVLMRRQENHKSLFSDQLKKHEELINIIKQNCTAQDKILQSLSDANADIADLRAKMIMISESRQQLIQAYINSYKSFNDTLSKANEGIEFYKKQTIKLTSLNERLISLKSQQELPVEYDRIYQEKNVSLVSDRPRLKDYLPTMKPDSWGSTANRSASKIDENTYIPSPMSHRSTNNNFYSNVIPPTNSFFSNISAQTYTSLPNCNSHELQSPTHSDLTSIQYAPLPPTLTSSVCQHSMPYHRPQFHHSYSYDQNFYGQLPSMYNTSISQQQYHPNTTFQTQQTVYSSQPTSVQHQLSYPPPAQTTPIRQSGLSQPPVYQCQNISDSNRSAQQSVPMLPSKFDPYRPQPVGAYDIPSHAMNLQDVYRPGGFLGMNQTQVPPSMYNNNSYGQNQFVQYIPPPPPPSSSTAPISSTFSNLSIN</sequence>
<evidence type="ECO:0000313" key="9">
    <source>
        <dbReference type="Proteomes" id="UP000663852"/>
    </source>
</evidence>
<dbReference type="GO" id="GO:0005768">
    <property type="term" value="C:endosome"/>
    <property type="evidence" value="ECO:0007669"/>
    <property type="project" value="UniProtKB-SubCell"/>
</dbReference>
<feature type="compositionally biased region" description="Polar residues" evidence="6">
    <location>
        <begin position="874"/>
        <end position="890"/>
    </location>
</feature>
<evidence type="ECO:0000259" key="7">
    <source>
        <dbReference type="PROSITE" id="PS51180"/>
    </source>
</evidence>
<comment type="subcellular location">
    <subcellularLocation>
        <location evidence="2">Cytoplasm</location>
    </subcellularLocation>
    <subcellularLocation>
        <location evidence="1">Endosome</location>
    </subcellularLocation>
</comment>
<feature type="domain" description="BRO1" evidence="7">
    <location>
        <begin position="22"/>
        <end position="412"/>
    </location>
</feature>
<dbReference type="Gene3D" id="1.20.140.50">
    <property type="entry name" value="alix/aip1 like domains"/>
    <property type="match status" value="1"/>
</dbReference>
<keyword evidence="4" id="KW-0967">Endosome</keyword>
<dbReference type="PROSITE" id="PS51180">
    <property type="entry name" value="BRO1"/>
    <property type="match status" value="1"/>
</dbReference>